<feature type="compositionally biased region" description="Low complexity" evidence="1">
    <location>
        <begin position="326"/>
        <end position="336"/>
    </location>
</feature>
<organism evidence="2">
    <name type="scientific">Schistocephalus solidus</name>
    <name type="common">Tapeworm</name>
    <dbReference type="NCBI Taxonomy" id="70667"/>
    <lineage>
        <taxon>Eukaryota</taxon>
        <taxon>Metazoa</taxon>
        <taxon>Spiralia</taxon>
        <taxon>Lophotrochozoa</taxon>
        <taxon>Platyhelminthes</taxon>
        <taxon>Cestoda</taxon>
        <taxon>Eucestoda</taxon>
        <taxon>Diphyllobothriidea</taxon>
        <taxon>Diphyllobothriidae</taxon>
        <taxon>Schistocephalus</taxon>
    </lineage>
</organism>
<sequence>MSRCDSVTWRSACSSPDQDANVKPIEGSVSPAPAEGDTSTWSELPSEWSLLTLKNVQAAESALAAPPPKEECAEIPTVNRRSNQLSSLEASAAEAQHSERVFNYIRAEDLPRKAAPKVHTETAHLHERGVKNAPIQAPPCPSCASVQKTASYEVLLEVLPNRQNEQPSGGLAFSEAKKNTIESLESGRKVPRISVDRKDGHPLKTVCVEISGRTITVTSDGLKSQRYRLPASQTSGISFSFTMNDLREKSSSPMPTQSHNPQVAQTSRRPRARDLRAPKSTATVKTVGNPSRDGTTYKPEQSEGNRIAAPKLIEVHRTKGDQTQPSESTSSDTCSSGMEESELKALLRFLQGTINAYNFDHRRLKRPQGRNKYTVPKHLASTESYYRGTKLVDVITHALGDNSSKSFNGGRSTRFCRSIFPDDGFGRFR</sequence>
<reference evidence="2" key="1">
    <citation type="submission" date="2016-01" db="EMBL/GenBank/DDBJ databases">
        <title>Reference transcriptome for the parasite Schistocephalus solidus: insights into the molecular evolution of parasitism.</title>
        <authorList>
            <person name="Hebert F.O."/>
            <person name="Grambauer S."/>
            <person name="Barber I."/>
            <person name="Landry C.R."/>
            <person name="Aubin-Horth N."/>
        </authorList>
    </citation>
    <scope>NUCLEOTIDE SEQUENCE</scope>
</reference>
<dbReference type="AlphaFoldDB" id="A0A0X3PCL8"/>
<evidence type="ECO:0000256" key="1">
    <source>
        <dbReference type="SAM" id="MobiDB-lite"/>
    </source>
</evidence>
<evidence type="ECO:0000313" key="2">
    <source>
        <dbReference type="EMBL" id="JAP49681.1"/>
    </source>
</evidence>
<dbReference type="EMBL" id="GEEE01013544">
    <property type="protein sequence ID" value="JAP49681.1"/>
    <property type="molecule type" value="Transcribed_RNA"/>
</dbReference>
<feature type="compositionally biased region" description="Polar residues" evidence="1">
    <location>
        <begin position="280"/>
        <end position="304"/>
    </location>
</feature>
<feature type="region of interest" description="Disordered" evidence="1">
    <location>
        <begin position="247"/>
        <end position="337"/>
    </location>
</feature>
<feature type="region of interest" description="Disordered" evidence="1">
    <location>
        <begin position="1"/>
        <end position="42"/>
    </location>
</feature>
<name>A0A0X3PCL8_SCHSO</name>
<proteinExistence type="predicted"/>
<feature type="compositionally biased region" description="Polar residues" evidence="1">
    <location>
        <begin position="251"/>
        <end position="267"/>
    </location>
</feature>
<protein>
    <submittedName>
        <fullName evidence="2">Uncharacterized protein</fullName>
    </submittedName>
</protein>
<gene>
    <name evidence="2" type="ORF">TR121274</name>
</gene>
<feature type="compositionally biased region" description="Polar residues" evidence="1">
    <location>
        <begin position="8"/>
        <end position="18"/>
    </location>
</feature>
<accession>A0A0X3PCL8</accession>